<protein>
    <recommendedName>
        <fullName evidence="2">NADPH oxidase Respiratory burst domain-containing protein</fullName>
    </recommendedName>
</protein>
<sequence>MLHKLKRYEKRPYVQDDVWKKWNDDWKAPDYVAKSSQFSKNPHIEKGGKGSGPSRHTGGSISHVEHVRRMAVETGSIPFPCHVFLHTHTKKDDRKTFIYKRTENVFFHRSQKSARFNIPPEATAVDDPSSYVEITLDIRDDSVVFHSVHPANEDPELALLAKKTLENKSSSFQSLFRNTSSHIKQVSHELKRLASLSRKSFAAGRFDRTKSATRNALKGLQFITTKIGVAGNGWPTVEKRFMNLRLPPMANSTVLRYRHEQGIQGVCW</sequence>
<evidence type="ECO:0000256" key="1">
    <source>
        <dbReference type="SAM" id="MobiDB-lite"/>
    </source>
</evidence>
<organism evidence="3 4">
    <name type="scientific">Jatropha curcas</name>
    <name type="common">Barbados nut</name>
    <dbReference type="NCBI Taxonomy" id="180498"/>
    <lineage>
        <taxon>Eukaryota</taxon>
        <taxon>Viridiplantae</taxon>
        <taxon>Streptophyta</taxon>
        <taxon>Embryophyta</taxon>
        <taxon>Tracheophyta</taxon>
        <taxon>Spermatophyta</taxon>
        <taxon>Magnoliopsida</taxon>
        <taxon>eudicotyledons</taxon>
        <taxon>Gunneridae</taxon>
        <taxon>Pentapetalae</taxon>
        <taxon>rosids</taxon>
        <taxon>fabids</taxon>
        <taxon>Malpighiales</taxon>
        <taxon>Euphorbiaceae</taxon>
        <taxon>Crotonoideae</taxon>
        <taxon>Jatropheae</taxon>
        <taxon>Jatropha</taxon>
    </lineage>
</organism>
<dbReference type="Pfam" id="PF08414">
    <property type="entry name" value="NADPH_Ox"/>
    <property type="match status" value="1"/>
</dbReference>
<keyword evidence="4" id="KW-1185">Reference proteome</keyword>
<proteinExistence type="predicted"/>
<dbReference type="InterPro" id="IPR004252">
    <property type="entry name" value="Probable_transposase_24"/>
</dbReference>
<dbReference type="GO" id="GO:0004601">
    <property type="term" value="F:peroxidase activity"/>
    <property type="evidence" value="ECO:0007669"/>
    <property type="project" value="InterPro"/>
</dbReference>
<reference evidence="3 4" key="1">
    <citation type="journal article" date="2014" name="PLoS ONE">
        <title>Global Analysis of Gene Expression Profiles in Physic Nut (Jatropha curcas L.) Seedlings Exposed to Salt Stress.</title>
        <authorList>
            <person name="Zhang L."/>
            <person name="Zhang C."/>
            <person name="Wu P."/>
            <person name="Chen Y."/>
            <person name="Li M."/>
            <person name="Jiang H."/>
            <person name="Wu G."/>
        </authorList>
    </citation>
    <scope>NUCLEOTIDE SEQUENCE [LARGE SCALE GENOMIC DNA]</scope>
    <source>
        <strain evidence="4">cv. GZQX0401</strain>
        <tissue evidence="3">Young leaves</tissue>
    </source>
</reference>
<name>A0A067LHE7_JATCU</name>
<dbReference type="OrthoDB" id="1427460at2759"/>
<evidence type="ECO:0000259" key="2">
    <source>
        <dbReference type="Pfam" id="PF08414"/>
    </source>
</evidence>
<dbReference type="GO" id="GO:0050664">
    <property type="term" value="F:oxidoreductase activity, acting on NAD(P)H, oxygen as acceptor"/>
    <property type="evidence" value="ECO:0007669"/>
    <property type="project" value="InterPro"/>
</dbReference>
<gene>
    <name evidence="3" type="ORF">JCGZ_05492</name>
</gene>
<evidence type="ECO:0000313" key="3">
    <source>
        <dbReference type="EMBL" id="KDP44025.1"/>
    </source>
</evidence>
<accession>A0A067LHE7</accession>
<feature type="region of interest" description="Disordered" evidence="1">
    <location>
        <begin position="37"/>
        <end position="60"/>
    </location>
</feature>
<dbReference type="EMBL" id="KK914256">
    <property type="protein sequence ID" value="KDP44025.1"/>
    <property type="molecule type" value="Genomic_DNA"/>
</dbReference>
<dbReference type="STRING" id="180498.A0A067LHE7"/>
<evidence type="ECO:0000313" key="4">
    <source>
        <dbReference type="Proteomes" id="UP000027138"/>
    </source>
</evidence>
<dbReference type="Pfam" id="PF03004">
    <property type="entry name" value="Transposase_24"/>
    <property type="match status" value="1"/>
</dbReference>
<dbReference type="InterPro" id="IPR013623">
    <property type="entry name" value="NADPH_Ox"/>
</dbReference>
<dbReference type="AlphaFoldDB" id="A0A067LHE7"/>
<dbReference type="Proteomes" id="UP000027138">
    <property type="component" value="Unassembled WGS sequence"/>
</dbReference>
<feature type="domain" description="NADPH oxidase Respiratory burst" evidence="2">
    <location>
        <begin position="205"/>
        <end position="245"/>
    </location>
</feature>